<name>A0ABN9TIW2_9DINO</name>
<dbReference type="EMBL" id="CAUYUJ010014774">
    <property type="protein sequence ID" value="CAK0845902.1"/>
    <property type="molecule type" value="Genomic_DNA"/>
</dbReference>
<protein>
    <submittedName>
        <fullName evidence="1">Uncharacterized protein</fullName>
    </submittedName>
</protein>
<proteinExistence type="predicted"/>
<gene>
    <name evidence="1" type="ORF">PCOR1329_LOCUS39550</name>
</gene>
<keyword evidence="2" id="KW-1185">Reference proteome</keyword>
<dbReference type="Proteomes" id="UP001189429">
    <property type="component" value="Unassembled WGS sequence"/>
</dbReference>
<comment type="caution">
    <text evidence="1">The sequence shown here is derived from an EMBL/GenBank/DDBJ whole genome shotgun (WGS) entry which is preliminary data.</text>
</comment>
<reference evidence="1" key="1">
    <citation type="submission" date="2023-10" db="EMBL/GenBank/DDBJ databases">
        <authorList>
            <person name="Chen Y."/>
            <person name="Shah S."/>
            <person name="Dougan E. K."/>
            <person name="Thang M."/>
            <person name="Chan C."/>
        </authorList>
    </citation>
    <scope>NUCLEOTIDE SEQUENCE [LARGE SCALE GENOMIC DNA]</scope>
</reference>
<evidence type="ECO:0000313" key="2">
    <source>
        <dbReference type="Proteomes" id="UP001189429"/>
    </source>
</evidence>
<accession>A0ABN9TIW2</accession>
<evidence type="ECO:0000313" key="1">
    <source>
        <dbReference type="EMBL" id="CAK0845902.1"/>
    </source>
</evidence>
<sequence length="142" mass="16270">MARAAAAEGKMAAGAQLEPIRTWFFHARQQLQRLIGRWHSQPEKEREKLLADEIEAVTAVIDKEKVAQEHQLKEIARWADAQEQRVAKHQYQLDKATREHVASIRAEHQVAVRGRVEKQHAITESIASFISGRYREKMDAPA</sequence>
<organism evidence="1 2">
    <name type="scientific">Prorocentrum cordatum</name>
    <dbReference type="NCBI Taxonomy" id="2364126"/>
    <lineage>
        <taxon>Eukaryota</taxon>
        <taxon>Sar</taxon>
        <taxon>Alveolata</taxon>
        <taxon>Dinophyceae</taxon>
        <taxon>Prorocentrales</taxon>
        <taxon>Prorocentraceae</taxon>
        <taxon>Prorocentrum</taxon>
    </lineage>
</organism>